<keyword evidence="3" id="KW-1185">Reference proteome</keyword>
<proteinExistence type="predicted"/>
<protein>
    <submittedName>
        <fullName evidence="2">MBL fold metallo-hydrolase</fullName>
    </submittedName>
</protein>
<dbReference type="EMBL" id="JAEQNB010000005">
    <property type="protein sequence ID" value="MBL0388406.1"/>
    <property type="molecule type" value="Genomic_DNA"/>
</dbReference>
<dbReference type="InterPro" id="IPR001279">
    <property type="entry name" value="Metallo-B-lactamas"/>
</dbReference>
<gene>
    <name evidence="2" type="ORF">JJB07_17510</name>
</gene>
<dbReference type="InterPro" id="IPR036866">
    <property type="entry name" value="RibonucZ/Hydroxyglut_hydro"/>
</dbReference>
<dbReference type="InterPro" id="IPR050855">
    <property type="entry name" value="NDM-1-like"/>
</dbReference>
<dbReference type="SMART" id="SM00849">
    <property type="entry name" value="Lactamase_B"/>
    <property type="match status" value="1"/>
</dbReference>
<comment type="caution">
    <text evidence="2">The sequence shown here is derived from an EMBL/GenBank/DDBJ whole genome shotgun (WGS) entry which is preliminary data.</text>
</comment>
<reference evidence="2 3" key="1">
    <citation type="submission" date="2021-01" db="EMBL/GenBank/DDBJ databases">
        <title>Tumebacillus sp. strain ITR2 16S ribosomal RNA gene Genome sequencing and assembly.</title>
        <authorList>
            <person name="Kang M."/>
        </authorList>
    </citation>
    <scope>NUCLEOTIDE SEQUENCE [LARGE SCALE GENOMIC DNA]</scope>
    <source>
        <strain evidence="2 3">ITR2</strain>
    </source>
</reference>
<feature type="domain" description="Metallo-beta-lactamase" evidence="1">
    <location>
        <begin position="31"/>
        <end position="242"/>
    </location>
</feature>
<dbReference type="Gene3D" id="3.60.15.10">
    <property type="entry name" value="Ribonuclease Z/Hydroxyacylglutathione hydrolase-like"/>
    <property type="match status" value="1"/>
</dbReference>
<name>A0ABS1JDP6_9BACL</name>
<dbReference type="Pfam" id="PF00753">
    <property type="entry name" value="Lactamase_B"/>
    <property type="match status" value="1"/>
</dbReference>
<evidence type="ECO:0000313" key="2">
    <source>
        <dbReference type="EMBL" id="MBL0388406.1"/>
    </source>
</evidence>
<organism evidence="2 3">
    <name type="scientific">Tumebacillus amylolyticus</name>
    <dbReference type="NCBI Taxonomy" id="2801339"/>
    <lineage>
        <taxon>Bacteria</taxon>
        <taxon>Bacillati</taxon>
        <taxon>Bacillota</taxon>
        <taxon>Bacilli</taxon>
        <taxon>Bacillales</taxon>
        <taxon>Alicyclobacillaceae</taxon>
        <taxon>Tumebacillus</taxon>
    </lineage>
</organism>
<sequence length="275" mass="30277">MQQEQPQSLETSSGMLGENLVPDILSLTLQIVNVQFIGTPGESSDWVLIDAGMPGSMERIVEVAEQRFGSNRPPKAIILTHGHFDHVGAFPELLEKWDVPVYAHPLEIPYLTGREEYPPPDPTVGGGLLAGMSFLFPNDPIQLGSSVQALPEDGSVPFLEGWKWLHTPGHTKGHISLFREADRVVLAGDAFITVKQESLFSVLTQEPILHGPPWYFTPDWEAAEDSVRRLADLKPAVAYTGHGWPMSGDVLTQGLELLARDFKTLGKPQSGRYVH</sequence>
<dbReference type="SUPFAM" id="SSF56281">
    <property type="entry name" value="Metallo-hydrolase/oxidoreductase"/>
    <property type="match status" value="1"/>
</dbReference>
<dbReference type="CDD" id="cd07721">
    <property type="entry name" value="yflN-like_MBL-fold"/>
    <property type="match status" value="1"/>
</dbReference>
<accession>A0ABS1JDP6</accession>
<dbReference type="PANTHER" id="PTHR42951:SF17">
    <property type="entry name" value="METALLO-BETA-LACTAMASE DOMAIN-CONTAINING PROTEIN"/>
    <property type="match status" value="1"/>
</dbReference>
<evidence type="ECO:0000313" key="3">
    <source>
        <dbReference type="Proteomes" id="UP000602284"/>
    </source>
</evidence>
<evidence type="ECO:0000259" key="1">
    <source>
        <dbReference type="SMART" id="SM00849"/>
    </source>
</evidence>
<dbReference type="PANTHER" id="PTHR42951">
    <property type="entry name" value="METALLO-BETA-LACTAMASE DOMAIN-CONTAINING"/>
    <property type="match status" value="1"/>
</dbReference>
<dbReference type="RefSeq" id="WP_201637257.1">
    <property type="nucleotide sequence ID" value="NZ_JAEQNB010000005.1"/>
</dbReference>
<dbReference type="Proteomes" id="UP000602284">
    <property type="component" value="Unassembled WGS sequence"/>
</dbReference>